<name>A0A8S4G2H2_PLUXY</name>
<evidence type="ECO:0000259" key="2">
    <source>
        <dbReference type="PROSITE" id="PS50994"/>
    </source>
</evidence>
<dbReference type="GO" id="GO:0071897">
    <property type="term" value="P:DNA biosynthetic process"/>
    <property type="evidence" value="ECO:0007669"/>
    <property type="project" value="UniProtKB-ARBA"/>
</dbReference>
<dbReference type="InterPro" id="IPR001584">
    <property type="entry name" value="Integrase_cat-core"/>
</dbReference>
<dbReference type="Gene3D" id="3.30.420.10">
    <property type="entry name" value="Ribonuclease H-like superfamily/Ribonuclease H"/>
    <property type="match status" value="1"/>
</dbReference>
<dbReference type="InterPro" id="IPR043502">
    <property type="entry name" value="DNA/RNA_pol_sf"/>
</dbReference>
<dbReference type="InterPro" id="IPR008042">
    <property type="entry name" value="Retrotrans_Pao"/>
</dbReference>
<protein>
    <submittedName>
        <fullName evidence="3">(diamondback moth) hypothetical protein</fullName>
    </submittedName>
</protein>
<dbReference type="InterPro" id="IPR012337">
    <property type="entry name" value="RNaseH-like_sf"/>
</dbReference>
<dbReference type="SUPFAM" id="SSF56672">
    <property type="entry name" value="DNA/RNA polymerases"/>
    <property type="match status" value="1"/>
</dbReference>
<dbReference type="PANTHER" id="PTHR47331:SF5">
    <property type="entry name" value="RIBONUCLEASE H"/>
    <property type="match status" value="1"/>
</dbReference>
<evidence type="ECO:0000256" key="1">
    <source>
        <dbReference type="SAM" id="MobiDB-lite"/>
    </source>
</evidence>
<evidence type="ECO:0000313" key="3">
    <source>
        <dbReference type="EMBL" id="CAG9134630.1"/>
    </source>
</evidence>
<gene>
    <name evidence="3" type="ORF">PLXY2_LOCUS12911</name>
</gene>
<dbReference type="Gene3D" id="3.30.70.270">
    <property type="match status" value="1"/>
</dbReference>
<keyword evidence="4" id="KW-1185">Reference proteome</keyword>
<dbReference type="Pfam" id="PF00665">
    <property type="entry name" value="rve"/>
    <property type="match status" value="1"/>
</dbReference>
<dbReference type="Pfam" id="PF03564">
    <property type="entry name" value="DUF1759"/>
    <property type="match status" value="1"/>
</dbReference>
<dbReference type="PANTHER" id="PTHR47331">
    <property type="entry name" value="PHD-TYPE DOMAIN-CONTAINING PROTEIN"/>
    <property type="match status" value="1"/>
</dbReference>
<feature type="compositionally biased region" description="Basic and acidic residues" evidence="1">
    <location>
        <begin position="297"/>
        <end position="310"/>
    </location>
</feature>
<dbReference type="SUPFAM" id="SSF53098">
    <property type="entry name" value="Ribonuclease H-like"/>
    <property type="match status" value="1"/>
</dbReference>
<dbReference type="GO" id="GO:0042575">
    <property type="term" value="C:DNA polymerase complex"/>
    <property type="evidence" value="ECO:0007669"/>
    <property type="project" value="UniProtKB-ARBA"/>
</dbReference>
<dbReference type="EMBL" id="CAJHNJ030000082">
    <property type="protein sequence ID" value="CAG9134630.1"/>
    <property type="molecule type" value="Genomic_DNA"/>
</dbReference>
<dbReference type="InterPro" id="IPR036397">
    <property type="entry name" value="RNaseH_sf"/>
</dbReference>
<dbReference type="Pfam" id="PF18701">
    <property type="entry name" value="DUF5641"/>
    <property type="match status" value="1"/>
</dbReference>
<accession>A0A8S4G2H2</accession>
<dbReference type="Pfam" id="PF05380">
    <property type="entry name" value="Peptidase_A17"/>
    <property type="match status" value="1"/>
</dbReference>
<dbReference type="InterPro" id="IPR043128">
    <property type="entry name" value="Rev_trsase/Diguanyl_cyclase"/>
</dbReference>
<reference evidence="3" key="1">
    <citation type="submission" date="2020-11" db="EMBL/GenBank/DDBJ databases">
        <authorList>
            <person name="Whiteford S."/>
        </authorList>
    </citation>
    <scope>NUCLEOTIDE SEQUENCE</scope>
</reference>
<sequence length="1717" mass="195609">MPLSTCTVETITSLQIKELTIRLTKIENLFFEFDNIQTRIELLCDDEQQYLERELFESQYYSTVSIAQEIIENYSKSNENKHENHGSNKSTCSAACSGQFNNVKLPTINLPKFDGNYLTWLEYRDTFDSLINSNESISNINKFHYLRASLEGNAAVVIKSIEFTSQNYNVAWELLCERFDNKKILINNHLKAIFNFEPIARESHKALRFMIDHITKNLRSLQSLDLPTDSWDILIIYLMSTKIDPVTLRKWEESKNSHTDLPTLKEFLNFLRNRADVLETMLVSKGEQKTSFTFHKEQKRHEHYHKDSHQQKSKSFVASSNEKHSQPSCPCCNDKHRIVECNKFHNLSPEGRSNEVVKHNLCSNCLRRGHNATECRLSGTCRICKQKHNTLLHRSDNNNVSNTVLNSLPVSLSAQTPSQVLLGTALIKVVNPETKNTYVARALLDAGSQSSFITSNLKHKMGLVGKNINTNVTGINNAPIFLSESCELSIESLVNPFSTYLKCLVMPQITGHIPNVPVDVTQLNLPEHIQLADPNFYQPCEVDLLLGAEVFYELMSPKQIKSRPGMPILQESKLGWIVVGPLTLNNCNLKHNGTQNKIHCNFTKEIHENLTKFWALEEVQSIKQPLCANDEFCEQHFTNTTKRLDNGRFSVLMPLCEDPETSLGDSYKMAEKRFINLEKKLKKCPDLKQQYTNFIKEYEDLGHLTKIERPTFGYMMPHHAVIRESSETSRLRVVFDASAKSSSNKSLNDIQCIGPVVQDDLFSILVRFRQHKYVLSGDITKMYRQISMDESQRHLQLILWRDDDSRPLDTLQLNTVTYGTASAPYLSTRCLVQLAKECRDPVISEVIQKDFYVDDLLTGASTEHELAHIHKNVTETLASACFPIRKFRTNCPQIFSQETETEALNLNKESSVLGITWAPNTDTLKFSININTDTTQTTKRNILSNTCKIFDPLGLLSASTITLKILLQTLWQLKLEWDTPVPKNIEKTWKNLISQLNVLLTVSVPRFTLCTSPVATELHCFVDASQNAYAACVYLRTVNDCNTVTISLLCSKTRVSPLKTVTIPRLELCAALLGARLVARVSEALRCQINKKIFWSDSTITIGWIRTQPKVLKAFVCNRIHEIHELTDRDSWRHVPTEHNPADLASRGVKPSVLVSSSLWWRGPSFLSEAESEWPQTPNIKIDLPELKVNHIRNKQMTDNVINFEKYSNALKLKRVYAYVFRFIKNCKTKARNTEPLNNHELNESLMFLVKMSQRESFSSEIEVLTKGNSLKHKSRILQLSPFLDANGVLRVGGRLENASLNYEQKHPALLDSKHHYTKMLMAAEHLRLFHAGPQLLLSSFREQFWPLAGRNLARSTVRKCITCTRLKGKTLEPFLGNLPSNRVSQCFPFQICGTDFAGPFMISSKKGRGNKISKCYLCIFVCFATKALHLEIVSDLTTQALIMCLKRFISRRGKPIILNCDNGKNYVGANNELGKVLRSSLRSIKEFTANEGIQFKFIPPYSPTFGGLWEAGVKSAKHHLKRIIGNASLTFEELSTLFTQIEAILNSRPLIPLSPDPNDLSPLTPGHFLIGRPLTSLPEPPCENMKIRTRYQLIEQYRQSFWSRWSKEYLAETQQRNKCRLKHENLKPGDMVVFKELNLPPMKWKLARVQHMYPGSDGVCRVADFITYRGVERRALNKVCPLPVTADDEDDAETLKEISTSSFQGGQNVNADGNIL</sequence>
<dbReference type="GO" id="GO:0003676">
    <property type="term" value="F:nucleic acid binding"/>
    <property type="evidence" value="ECO:0007669"/>
    <property type="project" value="InterPro"/>
</dbReference>
<feature type="region of interest" description="Disordered" evidence="1">
    <location>
        <begin position="297"/>
        <end position="324"/>
    </location>
</feature>
<evidence type="ECO:0000313" key="4">
    <source>
        <dbReference type="Proteomes" id="UP000653454"/>
    </source>
</evidence>
<dbReference type="GO" id="GO:0015074">
    <property type="term" value="P:DNA integration"/>
    <property type="evidence" value="ECO:0007669"/>
    <property type="project" value="InterPro"/>
</dbReference>
<dbReference type="Gene3D" id="3.10.10.10">
    <property type="entry name" value="HIV Type 1 Reverse Transcriptase, subunit A, domain 1"/>
    <property type="match status" value="1"/>
</dbReference>
<dbReference type="PROSITE" id="PS50994">
    <property type="entry name" value="INTEGRASE"/>
    <property type="match status" value="1"/>
</dbReference>
<dbReference type="Proteomes" id="UP000653454">
    <property type="component" value="Unassembled WGS sequence"/>
</dbReference>
<dbReference type="InterPro" id="IPR040676">
    <property type="entry name" value="DUF5641"/>
</dbReference>
<organism evidence="3 4">
    <name type="scientific">Plutella xylostella</name>
    <name type="common">Diamondback moth</name>
    <name type="synonym">Plutella maculipennis</name>
    <dbReference type="NCBI Taxonomy" id="51655"/>
    <lineage>
        <taxon>Eukaryota</taxon>
        <taxon>Metazoa</taxon>
        <taxon>Ecdysozoa</taxon>
        <taxon>Arthropoda</taxon>
        <taxon>Hexapoda</taxon>
        <taxon>Insecta</taxon>
        <taxon>Pterygota</taxon>
        <taxon>Neoptera</taxon>
        <taxon>Endopterygota</taxon>
        <taxon>Lepidoptera</taxon>
        <taxon>Glossata</taxon>
        <taxon>Ditrysia</taxon>
        <taxon>Yponomeutoidea</taxon>
        <taxon>Plutellidae</taxon>
        <taxon>Plutella</taxon>
    </lineage>
</organism>
<dbReference type="InterPro" id="IPR005312">
    <property type="entry name" value="DUF1759"/>
</dbReference>
<proteinExistence type="predicted"/>
<comment type="caution">
    <text evidence="3">The sequence shown here is derived from an EMBL/GenBank/DDBJ whole genome shotgun (WGS) entry which is preliminary data.</text>
</comment>
<feature type="domain" description="Integrase catalytic" evidence="2">
    <location>
        <begin position="1385"/>
        <end position="1574"/>
    </location>
</feature>